<accession>A0A150ILX6</accession>
<evidence type="ECO:0000313" key="3">
    <source>
        <dbReference type="EMBL" id="KYC50812.1"/>
    </source>
</evidence>
<dbReference type="EMBL" id="LNJC01000007">
    <property type="protein sequence ID" value="KYC50812.1"/>
    <property type="molecule type" value="Genomic_DNA"/>
</dbReference>
<name>A0A150IT49_9EURY</name>
<evidence type="ECO:0000313" key="5">
    <source>
        <dbReference type="Proteomes" id="UP000092401"/>
    </source>
</evidence>
<accession>A0A150IT49</accession>
<protein>
    <submittedName>
        <fullName evidence="2">Uncharacterized protein</fullName>
    </submittedName>
</protein>
<reference evidence="4 5" key="1">
    <citation type="journal article" date="2016" name="ISME J.">
        <title>Chasing the elusive Euryarchaeota class WSA2: genomes reveal a uniquely fastidious methyl-reducing methanogen.</title>
        <authorList>
            <person name="Nobu M.K."/>
            <person name="Narihiro T."/>
            <person name="Kuroda K."/>
            <person name="Mei R."/>
            <person name="Liu W.T."/>
        </authorList>
    </citation>
    <scope>NUCLEOTIDE SEQUENCE [LARGE SCALE GENOMIC DNA]</scope>
    <source>
        <strain evidence="1">B03fssc0709_Meth_Bin005</strain>
        <strain evidence="2">B15fssc0709_Meth_Bin003</strain>
        <strain evidence="3">BMIXfssc0709_Meth_Bin006</strain>
    </source>
</reference>
<evidence type="ECO:0000313" key="2">
    <source>
        <dbReference type="EMBL" id="KYC48157.1"/>
    </source>
</evidence>
<evidence type="ECO:0000313" key="1">
    <source>
        <dbReference type="EMBL" id="KYC45888.1"/>
    </source>
</evidence>
<dbReference type="Gene3D" id="3.40.50.150">
    <property type="entry name" value="Vaccinia Virus protein VP39"/>
    <property type="match status" value="1"/>
</dbReference>
<comment type="caution">
    <text evidence="2">The sequence shown here is derived from an EMBL/GenBank/DDBJ whole genome shotgun (WGS) entry which is preliminary data.</text>
</comment>
<evidence type="ECO:0000313" key="4">
    <source>
        <dbReference type="Proteomes" id="UP000091929"/>
    </source>
</evidence>
<gene>
    <name evidence="1" type="ORF">APG10_00408</name>
    <name evidence="2" type="ORF">APG11_00518</name>
    <name evidence="3" type="ORF">APG12_00499</name>
</gene>
<dbReference type="EMBL" id="LNGF01000009">
    <property type="protein sequence ID" value="KYC48157.1"/>
    <property type="molecule type" value="Genomic_DNA"/>
</dbReference>
<dbReference type="AlphaFoldDB" id="A0A150IT49"/>
<dbReference type="Proteomes" id="UP000092401">
    <property type="component" value="Unassembled WGS sequence"/>
</dbReference>
<accession>A0A150J0Q0</accession>
<dbReference type="Proteomes" id="UP000092403">
    <property type="component" value="Unassembled WGS sequence"/>
</dbReference>
<dbReference type="Proteomes" id="UP000091929">
    <property type="component" value="Unassembled WGS sequence"/>
</dbReference>
<organism evidence="2 4">
    <name type="scientific">Candidatus Methanofastidiosum methylothiophilum</name>
    <dbReference type="NCBI Taxonomy" id="1705564"/>
    <lineage>
        <taxon>Archaea</taxon>
        <taxon>Methanobacteriati</taxon>
        <taxon>Methanobacteriota</taxon>
        <taxon>Stenosarchaea group</taxon>
        <taxon>Candidatus Methanofastidiosia</taxon>
        <taxon>Candidatus Methanofastidiosales</taxon>
        <taxon>Candidatus Methanofastidiosaceae</taxon>
        <taxon>Candidatus Methanofastidiosum</taxon>
    </lineage>
</organism>
<dbReference type="InterPro" id="IPR029063">
    <property type="entry name" value="SAM-dependent_MTases_sf"/>
</dbReference>
<proteinExistence type="predicted"/>
<dbReference type="EMBL" id="LNGE01000008">
    <property type="protein sequence ID" value="KYC45888.1"/>
    <property type="molecule type" value="Genomic_DNA"/>
</dbReference>
<sequence length="86" mass="10034">MLKEGGKLYLHDVVFSFDIHNFQEAVEKSILTANDPKMKQSMLNYISEEFSTMDWAMEKIIQQAGFDISCKEYKSDFFATYLCSKK</sequence>